<reference evidence="2" key="1">
    <citation type="journal article" date="2024" name="Front. Bioeng. Biotechnol.">
        <title>Genome-scale model development and genomic sequencing of the oleaginous clade Lipomyces.</title>
        <authorList>
            <person name="Czajka J.J."/>
            <person name="Han Y."/>
            <person name="Kim J."/>
            <person name="Mondo S.J."/>
            <person name="Hofstad B.A."/>
            <person name="Robles A."/>
            <person name="Haridas S."/>
            <person name="Riley R."/>
            <person name="LaButti K."/>
            <person name="Pangilinan J."/>
            <person name="Andreopoulos W."/>
            <person name="Lipzen A."/>
            <person name="Yan J."/>
            <person name="Wang M."/>
            <person name="Ng V."/>
            <person name="Grigoriev I.V."/>
            <person name="Spatafora J.W."/>
            <person name="Magnuson J.K."/>
            <person name="Baker S.E."/>
            <person name="Pomraning K.R."/>
        </authorList>
    </citation>
    <scope>NUCLEOTIDE SEQUENCE [LARGE SCALE GENOMIC DNA]</scope>
    <source>
        <strain evidence="2">CBS 10300</strain>
    </source>
</reference>
<accession>A0ACC3TYR8</accession>
<name>A0ACC3TYR8_9ASCO</name>
<proteinExistence type="predicted"/>
<dbReference type="Proteomes" id="UP001489719">
    <property type="component" value="Unassembled WGS sequence"/>
</dbReference>
<dbReference type="EMBL" id="MU970034">
    <property type="protein sequence ID" value="KAK9326324.1"/>
    <property type="molecule type" value="Genomic_DNA"/>
</dbReference>
<keyword evidence="2" id="KW-1185">Reference proteome</keyword>
<evidence type="ECO:0000313" key="1">
    <source>
        <dbReference type="EMBL" id="KAK9326324.1"/>
    </source>
</evidence>
<evidence type="ECO:0000313" key="2">
    <source>
        <dbReference type="Proteomes" id="UP001489719"/>
    </source>
</evidence>
<protein>
    <submittedName>
        <fullName evidence="1">Las1-like-domain-containing protein</fullName>
    </submittedName>
</protein>
<organism evidence="1 2">
    <name type="scientific">Lipomyces orientalis</name>
    <dbReference type="NCBI Taxonomy" id="1233043"/>
    <lineage>
        <taxon>Eukaryota</taxon>
        <taxon>Fungi</taxon>
        <taxon>Dikarya</taxon>
        <taxon>Ascomycota</taxon>
        <taxon>Saccharomycotina</taxon>
        <taxon>Lipomycetes</taxon>
        <taxon>Lipomycetales</taxon>
        <taxon>Lipomycetaceae</taxon>
        <taxon>Lipomyces</taxon>
    </lineage>
</organism>
<sequence>MSRHPRSVAYRDLAELEQLYSWFYDSLDERPKAISLVEAYNTRGHVPYGIECTALLISSILLDAASAAQEQTLALRLAYSSSVIRFVNGFLDPHQTTQFAMPLHALALKIGMPTMFVELRHACTHESLPSLAVLRHAAKQAVEWLRSRYWIPEIERLRDAQNGRPSRVVESIEEWIKTFGTEDLDVVSDDGDDDGAALEVTLPNFAEVKYKSNSSSANGRAYWRLLKVLAQLSEQEREAFSTVGVDIIFSHGIRKDTTSCRSLKLFSPLLQYIAPAVTEALLKRCLQEVVNSYKTTDEPVYIPSLQPSTPEESASIIYLGRDKNEPPILSHARNWIQHILSHTSSTSAEQSGKAIHGFSISYSRFVALCLRLSTPTPTLLDFLKLAKKHCSSSRNDPVNELVDNYANQVGILYTKLANGNPEKKRKRAHVDELDRTVETIEKKTEKLAQYRRELKRATAATLAHDEDKKIKSWTLLDGSWSARPIGVL</sequence>
<gene>
    <name evidence="1" type="ORF">V1517DRAFT_311448</name>
</gene>
<comment type="caution">
    <text evidence="1">The sequence shown here is derived from an EMBL/GenBank/DDBJ whole genome shotgun (WGS) entry which is preliminary data.</text>
</comment>